<comment type="caution">
    <text evidence="2">The sequence shown here is derived from an EMBL/GenBank/DDBJ whole genome shotgun (WGS) entry which is preliminary data.</text>
</comment>
<name>A0A0R1UKP3_9LACO</name>
<dbReference type="GO" id="GO:1990189">
    <property type="term" value="F:protein N-terminal-serine acetyltransferase activity"/>
    <property type="evidence" value="ECO:0007669"/>
    <property type="project" value="TreeGrafter"/>
</dbReference>
<dbReference type="AlphaFoldDB" id="A0A0R1UKP3"/>
<dbReference type="InterPro" id="IPR051908">
    <property type="entry name" value="Ribosomal_N-acetyltransferase"/>
</dbReference>
<keyword evidence="2" id="KW-0808">Transferase</keyword>
<evidence type="ECO:0000259" key="1">
    <source>
        <dbReference type="PROSITE" id="PS51186"/>
    </source>
</evidence>
<dbReference type="GO" id="GO:0005737">
    <property type="term" value="C:cytoplasm"/>
    <property type="evidence" value="ECO:0007669"/>
    <property type="project" value="TreeGrafter"/>
</dbReference>
<gene>
    <name evidence="2" type="ORF">FD28_GL001042</name>
</gene>
<proteinExistence type="predicted"/>
<evidence type="ECO:0000313" key="3">
    <source>
        <dbReference type="Proteomes" id="UP000051580"/>
    </source>
</evidence>
<dbReference type="PANTHER" id="PTHR43441">
    <property type="entry name" value="RIBOSOMAL-PROTEIN-SERINE ACETYLTRANSFERASE"/>
    <property type="match status" value="1"/>
</dbReference>
<dbReference type="Gene3D" id="3.40.630.30">
    <property type="match status" value="1"/>
</dbReference>
<dbReference type="PANTHER" id="PTHR43441:SF11">
    <property type="entry name" value="RIBOSOMAL-PROTEIN-SERINE ACETYLTRANSFERASE"/>
    <property type="match status" value="1"/>
</dbReference>
<dbReference type="Proteomes" id="UP000051580">
    <property type="component" value="Unassembled WGS sequence"/>
</dbReference>
<keyword evidence="3" id="KW-1185">Reference proteome</keyword>
<dbReference type="GO" id="GO:0008999">
    <property type="term" value="F:protein-N-terminal-alanine acetyltransferase activity"/>
    <property type="evidence" value="ECO:0007669"/>
    <property type="project" value="TreeGrafter"/>
</dbReference>
<dbReference type="EMBL" id="AZFS01000061">
    <property type="protein sequence ID" value="KRL93852.1"/>
    <property type="molecule type" value="Genomic_DNA"/>
</dbReference>
<accession>A0A0R1UKP3</accession>
<dbReference type="Pfam" id="PF13302">
    <property type="entry name" value="Acetyltransf_3"/>
    <property type="match status" value="1"/>
</dbReference>
<reference evidence="2 3" key="1">
    <citation type="journal article" date="2015" name="Genome Announc.">
        <title>Expanding the biotechnology potential of lactobacilli through comparative genomics of 213 strains and associated genera.</title>
        <authorList>
            <person name="Sun Z."/>
            <person name="Harris H.M."/>
            <person name="McCann A."/>
            <person name="Guo C."/>
            <person name="Argimon S."/>
            <person name="Zhang W."/>
            <person name="Yang X."/>
            <person name="Jeffery I.B."/>
            <person name="Cooney J.C."/>
            <person name="Kagawa T.F."/>
            <person name="Liu W."/>
            <person name="Song Y."/>
            <person name="Salvetti E."/>
            <person name="Wrobel A."/>
            <person name="Rasinkangas P."/>
            <person name="Parkhill J."/>
            <person name="Rea M.C."/>
            <person name="O'Sullivan O."/>
            <person name="Ritari J."/>
            <person name="Douillard F.P."/>
            <person name="Paul Ross R."/>
            <person name="Yang R."/>
            <person name="Briner A.E."/>
            <person name="Felis G.E."/>
            <person name="de Vos W.M."/>
            <person name="Barrangou R."/>
            <person name="Klaenhammer T.R."/>
            <person name="Caufield P.W."/>
            <person name="Cui Y."/>
            <person name="Zhang H."/>
            <person name="O'Toole P.W."/>
        </authorList>
    </citation>
    <scope>NUCLEOTIDE SEQUENCE [LARGE SCALE GENOMIC DNA]</scope>
    <source>
        <strain evidence="2 3">DSM 16381</strain>
    </source>
</reference>
<sequence>MPTMKPHFLTTLTTHLMTPVVADAPALFALIDQDRVALSRWMPRTASIQSVEDEAAFLLKSLERIAANQFWLAVIWVGPRPAGTIDLHAFKDGHAEIGYWLGRDFRGKGIMTHVLGIVEDVAFSQLNLNKLELVIATSNTASQAVAQRRGFHQDGILREHLLTAAGNYDDAIVYSKLKRDLH</sequence>
<protein>
    <submittedName>
        <fullName evidence="2">Acetyltransferase</fullName>
    </submittedName>
</protein>
<dbReference type="PROSITE" id="PS51186">
    <property type="entry name" value="GNAT"/>
    <property type="match status" value="1"/>
</dbReference>
<dbReference type="SUPFAM" id="SSF55729">
    <property type="entry name" value="Acyl-CoA N-acyltransferases (Nat)"/>
    <property type="match status" value="1"/>
</dbReference>
<dbReference type="STRING" id="1423753.FD28_GL001042"/>
<feature type="domain" description="N-acetyltransferase" evidence="1">
    <location>
        <begin position="12"/>
        <end position="179"/>
    </location>
</feature>
<dbReference type="InterPro" id="IPR016181">
    <property type="entry name" value="Acyl_CoA_acyltransferase"/>
</dbReference>
<organism evidence="2 3">
    <name type="scientific">Levilactobacillus hammesii DSM 16381</name>
    <dbReference type="NCBI Taxonomy" id="1423753"/>
    <lineage>
        <taxon>Bacteria</taxon>
        <taxon>Bacillati</taxon>
        <taxon>Bacillota</taxon>
        <taxon>Bacilli</taxon>
        <taxon>Lactobacillales</taxon>
        <taxon>Lactobacillaceae</taxon>
        <taxon>Levilactobacillus</taxon>
    </lineage>
</organism>
<dbReference type="PATRIC" id="fig|1423753.3.peg.1083"/>
<evidence type="ECO:0000313" key="2">
    <source>
        <dbReference type="EMBL" id="KRL93852.1"/>
    </source>
</evidence>
<dbReference type="InterPro" id="IPR000182">
    <property type="entry name" value="GNAT_dom"/>
</dbReference>